<protein>
    <submittedName>
        <fullName evidence="3">Uncharacterized protein</fullName>
    </submittedName>
</protein>
<sequence>MNKYGSRRACVAALAAAIAVAGAGSASSQSAQTVSVNYTVTNSFGAAITLDTSSCTPSTTFSPPASIASGATVTFSASAASSDLQCSVSYQNGANGCRFDLQYQSQGPFGPFPVALVSVSAYKGTGGRPNCSGNGTTGTNAASGTFTMQ</sequence>
<proteinExistence type="predicted"/>
<dbReference type="PROSITE" id="PS51318">
    <property type="entry name" value="TAT"/>
    <property type="match status" value="1"/>
</dbReference>
<dbReference type="Proteomes" id="UP001314635">
    <property type="component" value="Unassembled WGS sequence"/>
</dbReference>
<evidence type="ECO:0000313" key="4">
    <source>
        <dbReference type="Proteomes" id="UP001314635"/>
    </source>
</evidence>
<dbReference type="InterPro" id="IPR006311">
    <property type="entry name" value="TAT_signal"/>
</dbReference>
<evidence type="ECO:0000256" key="2">
    <source>
        <dbReference type="SAM" id="SignalP"/>
    </source>
</evidence>
<feature type="region of interest" description="Disordered" evidence="1">
    <location>
        <begin position="128"/>
        <end position="149"/>
    </location>
</feature>
<feature type="compositionally biased region" description="Low complexity" evidence="1">
    <location>
        <begin position="132"/>
        <end position="149"/>
    </location>
</feature>
<keyword evidence="2" id="KW-0732">Signal</keyword>
<evidence type="ECO:0000313" key="3">
    <source>
        <dbReference type="EMBL" id="MBR1139499.1"/>
    </source>
</evidence>
<organism evidence="3 4">
    <name type="scientific">Bradyrhizobium denitrificans</name>
    <dbReference type="NCBI Taxonomy" id="2734912"/>
    <lineage>
        <taxon>Bacteria</taxon>
        <taxon>Pseudomonadati</taxon>
        <taxon>Pseudomonadota</taxon>
        <taxon>Alphaproteobacteria</taxon>
        <taxon>Hyphomicrobiales</taxon>
        <taxon>Nitrobacteraceae</taxon>
        <taxon>Bradyrhizobium</taxon>
    </lineage>
</organism>
<accession>A0ABS5GDY4</accession>
<reference evidence="4" key="1">
    <citation type="journal article" date="2021" name="ISME J.">
        <title>Evolutionary origin and ecological implication of a unique nif island in free-living Bradyrhizobium lineages.</title>
        <authorList>
            <person name="Tao J."/>
        </authorList>
    </citation>
    <scope>NUCLEOTIDE SEQUENCE [LARGE SCALE GENOMIC DNA]</scope>
    <source>
        <strain evidence="4">SZCCT0094</strain>
    </source>
</reference>
<evidence type="ECO:0000256" key="1">
    <source>
        <dbReference type="SAM" id="MobiDB-lite"/>
    </source>
</evidence>
<feature type="chain" id="PRO_5047094306" evidence="2">
    <location>
        <begin position="32"/>
        <end position="149"/>
    </location>
</feature>
<feature type="signal peptide" evidence="2">
    <location>
        <begin position="1"/>
        <end position="31"/>
    </location>
</feature>
<keyword evidence="4" id="KW-1185">Reference proteome</keyword>
<comment type="caution">
    <text evidence="3">The sequence shown here is derived from an EMBL/GenBank/DDBJ whole genome shotgun (WGS) entry which is preliminary data.</text>
</comment>
<name>A0ABS5GDY4_9BRAD</name>
<dbReference type="RefSeq" id="WP_012045152.1">
    <property type="nucleotide sequence ID" value="NZ_JABFDP010000017.1"/>
</dbReference>
<gene>
    <name evidence="3" type="ORF">JQ619_27445</name>
</gene>
<dbReference type="EMBL" id="JAFCLK010000030">
    <property type="protein sequence ID" value="MBR1139499.1"/>
    <property type="molecule type" value="Genomic_DNA"/>
</dbReference>